<dbReference type="EMBL" id="SLXM01000016">
    <property type="protein sequence ID" value="TCP21743.1"/>
    <property type="molecule type" value="Genomic_DNA"/>
</dbReference>
<feature type="compositionally biased region" description="Polar residues" evidence="1">
    <location>
        <begin position="223"/>
        <end position="235"/>
    </location>
</feature>
<organism evidence="2 3">
    <name type="scientific">Tenacibaculum skagerrakense</name>
    <dbReference type="NCBI Taxonomy" id="186571"/>
    <lineage>
        <taxon>Bacteria</taxon>
        <taxon>Pseudomonadati</taxon>
        <taxon>Bacteroidota</taxon>
        <taxon>Flavobacteriia</taxon>
        <taxon>Flavobacteriales</taxon>
        <taxon>Flavobacteriaceae</taxon>
        <taxon>Tenacibaculum</taxon>
    </lineage>
</organism>
<dbReference type="Proteomes" id="UP000294564">
    <property type="component" value="Unassembled WGS sequence"/>
</dbReference>
<evidence type="ECO:0000313" key="2">
    <source>
        <dbReference type="EMBL" id="TCP21743.1"/>
    </source>
</evidence>
<accession>A0A4R2NJP0</accession>
<evidence type="ECO:0000256" key="1">
    <source>
        <dbReference type="SAM" id="MobiDB-lite"/>
    </source>
</evidence>
<feature type="region of interest" description="Disordered" evidence="1">
    <location>
        <begin position="210"/>
        <end position="235"/>
    </location>
</feature>
<gene>
    <name evidence="2" type="ORF">EV195_1169</name>
</gene>
<reference evidence="2 3" key="1">
    <citation type="submission" date="2019-03" db="EMBL/GenBank/DDBJ databases">
        <title>Genomic Encyclopedia of Type Strains, Phase IV (KMG-IV): sequencing the most valuable type-strain genomes for metagenomic binning, comparative biology and taxonomic classification.</title>
        <authorList>
            <person name="Goeker M."/>
        </authorList>
    </citation>
    <scope>NUCLEOTIDE SEQUENCE [LARGE SCALE GENOMIC DNA]</scope>
    <source>
        <strain evidence="2 3">DSM 14836</strain>
    </source>
</reference>
<evidence type="ECO:0000313" key="3">
    <source>
        <dbReference type="Proteomes" id="UP000294564"/>
    </source>
</evidence>
<keyword evidence="3" id="KW-1185">Reference proteome</keyword>
<sequence length="235" mass="25670">MKKIILQIAVTALLITNISCSNERETIIIEDTSETSSNIITKLPENAVNADDFLRVQGFDVKKSKVKTNLGSETLNKGTLSLGEGTGTFIKFFIVYPPDWSNLRRLNYLAEARSKTIREIFVITNSCDFIDTWYIEVLASDPIEKNRGKNVIVASEANADPDVSTTESDEGPGADGQSTDISFTFGEDYYHSCEEIILPPFYNLVLVPDGGGDSDNNSGSGTISGPNTDPTIPQE</sequence>
<protein>
    <submittedName>
        <fullName evidence="2">Uncharacterized protein</fullName>
    </submittedName>
</protein>
<proteinExistence type="predicted"/>
<dbReference type="OrthoDB" id="9882133at2"/>
<dbReference type="AlphaFoldDB" id="A0A4R2NJP0"/>
<comment type="caution">
    <text evidence="2">The sequence shown here is derived from an EMBL/GenBank/DDBJ whole genome shotgun (WGS) entry which is preliminary data.</text>
</comment>
<name>A0A4R2NJP0_9FLAO</name>
<dbReference type="RefSeq" id="WP_132796014.1">
    <property type="nucleotide sequence ID" value="NZ_SLXM01000016.1"/>
</dbReference>
<feature type="region of interest" description="Disordered" evidence="1">
    <location>
        <begin position="158"/>
        <end position="179"/>
    </location>
</feature>